<dbReference type="InterPro" id="IPR038071">
    <property type="entry name" value="UROD/MetE-like_sf"/>
</dbReference>
<sequence>MLTPKQNFLETIKIDGKPDRLVNQYEACIPIMNDPIQVYTRGNRVRGKTTNDRWGTEILFPEDAPGPMPHVTEANKVCPDITKWREYVVAPDLVAHCSQGWEPALEAAAAVDHDQYLTMGFMGTGVFEQSHFLMGFEDTLVNLLEEPEAMHELVDYVAEYRFQYAKLLVDNLHPDVILSHDDWGSKLSLFMQPDTWREFFKDAYIRIYGYMKDHGVIVMHHADSFCEPIIQDMIDMGIDIWQGVLPENDILKIQAETQGKITLMGGLRSDFDVADYNEATIRQNVRQVCETYGPGGHFIPCMTYGLTGTIFPEVDDIIRDEINAYNHEIDPLN</sequence>
<dbReference type="PANTHER" id="PTHR47099">
    <property type="entry name" value="METHYLCOBAMIDE:COM METHYLTRANSFERASE MTBA"/>
    <property type="match status" value="1"/>
</dbReference>
<dbReference type="InterPro" id="IPR052024">
    <property type="entry name" value="Methanogen_methyltrans"/>
</dbReference>
<dbReference type="PANTHER" id="PTHR47099:SF1">
    <property type="entry name" value="METHYLCOBAMIDE:COM METHYLTRANSFERASE MTBA"/>
    <property type="match status" value="1"/>
</dbReference>
<evidence type="ECO:0000259" key="1">
    <source>
        <dbReference type="Pfam" id="PF01208"/>
    </source>
</evidence>
<dbReference type="InterPro" id="IPR000257">
    <property type="entry name" value="Uroporphyrinogen_deCOase"/>
</dbReference>
<dbReference type="AlphaFoldDB" id="A0A1H3DAB6"/>
<dbReference type="STRING" id="1528.SAMN04488579_104143"/>
<gene>
    <name evidence="2" type="ORF">SAMN04488579_104143</name>
</gene>
<evidence type="ECO:0000313" key="2">
    <source>
        <dbReference type="EMBL" id="SDX63240.1"/>
    </source>
</evidence>
<protein>
    <submittedName>
        <fullName evidence="2">Uroporphyrinogen decarboxylase (URO-D)</fullName>
    </submittedName>
</protein>
<dbReference type="OrthoDB" id="1774878at2"/>
<dbReference type="Proteomes" id="UP000199652">
    <property type="component" value="Unassembled WGS sequence"/>
</dbReference>
<dbReference type="Gene3D" id="3.20.20.210">
    <property type="match status" value="1"/>
</dbReference>
<dbReference type="SUPFAM" id="SSF51726">
    <property type="entry name" value="UROD/MetE-like"/>
    <property type="match status" value="1"/>
</dbReference>
<organism evidence="2 3">
    <name type="scientific">Eubacterium barkeri</name>
    <name type="common">Clostridium barkeri</name>
    <dbReference type="NCBI Taxonomy" id="1528"/>
    <lineage>
        <taxon>Bacteria</taxon>
        <taxon>Bacillati</taxon>
        <taxon>Bacillota</taxon>
        <taxon>Clostridia</taxon>
        <taxon>Eubacteriales</taxon>
        <taxon>Eubacteriaceae</taxon>
        <taxon>Eubacterium</taxon>
    </lineage>
</organism>
<keyword evidence="3" id="KW-1185">Reference proteome</keyword>
<dbReference type="GO" id="GO:0004853">
    <property type="term" value="F:uroporphyrinogen decarboxylase activity"/>
    <property type="evidence" value="ECO:0007669"/>
    <property type="project" value="InterPro"/>
</dbReference>
<feature type="domain" description="Uroporphyrinogen decarboxylase (URO-D)" evidence="1">
    <location>
        <begin position="115"/>
        <end position="299"/>
    </location>
</feature>
<proteinExistence type="predicted"/>
<accession>A0A1H3DAB6</accession>
<reference evidence="3" key="1">
    <citation type="submission" date="2016-10" db="EMBL/GenBank/DDBJ databases">
        <authorList>
            <person name="Varghese N."/>
            <person name="Submissions S."/>
        </authorList>
    </citation>
    <scope>NUCLEOTIDE SEQUENCE [LARGE SCALE GENOMIC DNA]</scope>
    <source>
        <strain evidence="3">VPI 5359</strain>
    </source>
</reference>
<dbReference type="Pfam" id="PF01208">
    <property type="entry name" value="URO-D"/>
    <property type="match status" value="1"/>
</dbReference>
<dbReference type="GO" id="GO:0006779">
    <property type="term" value="P:porphyrin-containing compound biosynthetic process"/>
    <property type="evidence" value="ECO:0007669"/>
    <property type="project" value="InterPro"/>
</dbReference>
<dbReference type="RefSeq" id="WP_090243774.1">
    <property type="nucleotide sequence ID" value="NZ_FNOU01000004.1"/>
</dbReference>
<name>A0A1H3DAB6_EUBBA</name>
<dbReference type="EMBL" id="FNOU01000004">
    <property type="protein sequence ID" value="SDX63240.1"/>
    <property type="molecule type" value="Genomic_DNA"/>
</dbReference>
<evidence type="ECO:0000313" key="3">
    <source>
        <dbReference type="Proteomes" id="UP000199652"/>
    </source>
</evidence>